<evidence type="ECO:0000256" key="4">
    <source>
        <dbReference type="ARBA" id="ARBA00022989"/>
    </source>
</evidence>
<dbReference type="CDD" id="cd08829">
    <property type="entry name" value="SPFH_paraslipin"/>
    <property type="match status" value="1"/>
</dbReference>
<dbReference type="SUPFAM" id="SSF117892">
    <property type="entry name" value="Band 7/SPFH domain"/>
    <property type="match status" value="1"/>
</dbReference>
<evidence type="ECO:0000256" key="5">
    <source>
        <dbReference type="ARBA" id="ARBA00023136"/>
    </source>
</evidence>
<dbReference type="InterPro" id="IPR050710">
    <property type="entry name" value="Band7/mec-2_domain"/>
</dbReference>
<dbReference type="Pfam" id="PF01145">
    <property type="entry name" value="Band_7"/>
    <property type="match status" value="1"/>
</dbReference>
<evidence type="ECO:0000313" key="9">
    <source>
        <dbReference type="Proteomes" id="UP000243255"/>
    </source>
</evidence>
<dbReference type="FunFam" id="3.30.479.30:FF:000004">
    <property type="entry name" value="Putative membrane protease family, stomatin"/>
    <property type="match status" value="1"/>
</dbReference>
<sequence>MKIIEYLLPIVLIVIAVAIAVSCVRVIKQSKVGIIMRLGKFKKTADTGIHFLVPFIDTMAYVIDLREIVIDFPPQPVITKDNVTMQIDTVVYYQVTDPTRYVFEIANPISAIENLTATTLRNIIGELDLDETLTSRDIINAKMRLILDEATDKWGIKVNRVELKNIMPPHDIQVAMEKQMRAERERRESILQAEGNKSAAILQAEGEKQAAILRAEAKKESMVREAEGEKESAVLKAQGEAEAIRELAIAKGKGDAEIILRTQEAKAEGMKAVFTAIKESNIDDNMLALKSMEALEKVAEGKSTKLVLPSETVNFLGSFKGIKEVLNYENKKEDIK</sequence>
<evidence type="ECO:0000256" key="3">
    <source>
        <dbReference type="ARBA" id="ARBA00022692"/>
    </source>
</evidence>
<keyword evidence="8" id="KW-0378">Hydrolase</keyword>
<accession>A0A1M5NX13</accession>
<proteinExistence type="inferred from homology"/>
<evidence type="ECO:0000256" key="1">
    <source>
        <dbReference type="ARBA" id="ARBA00004167"/>
    </source>
</evidence>
<dbReference type="InterPro" id="IPR001107">
    <property type="entry name" value="Band_7"/>
</dbReference>
<dbReference type="PANTHER" id="PTHR43327:SF10">
    <property type="entry name" value="STOMATIN-LIKE PROTEIN 2, MITOCHONDRIAL"/>
    <property type="match status" value="1"/>
</dbReference>
<reference evidence="9" key="1">
    <citation type="submission" date="2016-11" db="EMBL/GenBank/DDBJ databases">
        <authorList>
            <person name="Varghese N."/>
            <person name="Submissions S."/>
        </authorList>
    </citation>
    <scope>NUCLEOTIDE SEQUENCE [LARGE SCALE GENOMIC DNA]</scope>
    <source>
        <strain evidence="9">DSM 2635</strain>
    </source>
</reference>
<evidence type="ECO:0000313" key="8">
    <source>
        <dbReference type="EMBL" id="SHG94005.1"/>
    </source>
</evidence>
<dbReference type="InterPro" id="IPR018080">
    <property type="entry name" value="Band_7/stomatin-like_CS"/>
</dbReference>
<dbReference type="GO" id="GO:0008233">
    <property type="term" value="F:peptidase activity"/>
    <property type="evidence" value="ECO:0007669"/>
    <property type="project" value="UniProtKB-KW"/>
</dbReference>
<dbReference type="STRING" id="1121321.SAMN04488530_11212"/>
<dbReference type="PROSITE" id="PS01270">
    <property type="entry name" value="BAND_7"/>
    <property type="match status" value="1"/>
</dbReference>
<dbReference type="Gene3D" id="3.30.479.30">
    <property type="entry name" value="Band 7 domain"/>
    <property type="match status" value="1"/>
</dbReference>
<keyword evidence="8" id="KW-0645">Protease</keyword>
<protein>
    <submittedName>
        <fullName evidence="8">Regulator of protease activity HflC, stomatin/prohibitin superfamily</fullName>
    </submittedName>
</protein>
<dbReference type="InterPro" id="IPR001972">
    <property type="entry name" value="Stomatin_HflK_fam"/>
</dbReference>
<dbReference type="PANTHER" id="PTHR43327">
    <property type="entry name" value="STOMATIN-LIKE PROTEIN 2, MITOCHONDRIAL"/>
    <property type="match status" value="1"/>
</dbReference>
<dbReference type="GO" id="GO:0005886">
    <property type="term" value="C:plasma membrane"/>
    <property type="evidence" value="ECO:0007669"/>
    <property type="project" value="UniProtKB-ARBA"/>
</dbReference>
<keyword evidence="3 6" id="KW-0812">Transmembrane</keyword>
<dbReference type="PRINTS" id="PR00721">
    <property type="entry name" value="STOMATIN"/>
</dbReference>
<dbReference type="AlphaFoldDB" id="A0A1M5NX13"/>
<keyword evidence="4 6" id="KW-1133">Transmembrane helix</keyword>
<dbReference type="InterPro" id="IPR036013">
    <property type="entry name" value="Band_7/SPFH_dom_sf"/>
</dbReference>
<dbReference type="GO" id="GO:0006508">
    <property type="term" value="P:proteolysis"/>
    <property type="evidence" value="ECO:0007669"/>
    <property type="project" value="UniProtKB-KW"/>
</dbReference>
<feature type="domain" description="Band 7" evidence="7">
    <location>
        <begin position="22"/>
        <end position="180"/>
    </location>
</feature>
<dbReference type="Proteomes" id="UP000243255">
    <property type="component" value="Unassembled WGS sequence"/>
</dbReference>
<name>A0A1M5NX13_9FIRM</name>
<dbReference type="GO" id="GO:0098552">
    <property type="term" value="C:side of membrane"/>
    <property type="evidence" value="ECO:0007669"/>
    <property type="project" value="UniProtKB-ARBA"/>
</dbReference>
<keyword evidence="9" id="KW-1185">Reference proteome</keyword>
<evidence type="ECO:0000259" key="7">
    <source>
        <dbReference type="SMART" id="SM00244"/>
    </source>
</evidence>
<evidence type="ECO:0000256" key="6">
    <source>
        <dbReference type="SAM" id="Phobius"/>
    </source>
</evidence>
<organism evidence="8 9">
    <name type="scientific">Asaccharospora irregularis DSM 2635</name>
    <dbReference type="NCBI Taxonomy" id="1121321"/>
    <lineage>
        <taxon>Bacteria</taxon>
        <taxon>Bacillati</taxon>
        <taxon>Bacillota</taxon>
        <taxon>Clostridia</taxon>
        <taxon>Peptostreptococcales</taxon>
        <taxon>Peptostreptococcaceae</taxon>
        <taxon>Asaccharospora</taxon>
    </lineage>
</organism>
<dbReference type="SMART" id="SM00244">
    <property type="entry name" value="PHB"/>
    <property type="match status" value="1"/>
</dbReference>
<dbReference type="PROSITE" id="PS51257">
    <property type="entry name" value="PROKAR_LIPOPROTEIN"/>
    <property type="match status" value="1"/>
</dbReference>
<dbReference type="RefSeq" id="WP_143153337.1">
    <property type="nucleotide sequence ID" value="NZ_BAABCH010000099.1"/>
</dbReference>
<keyword evidence="5 6" id="KW-0472">Membrane</keyword>
<dbReference type="EMBL" id="FQWX01000012">
    <property type="protein sequence ID" value="SHG94005.1"/>
    <property type="molecule type" value="Genomic_DNA"/>
</dbReference>
<comment type="subcellular location">
    <subcellularLocation>
        <location evidence="1">Membrane</location>
        <topology evidence="1">Single-pass membrane protein</topology>
    </subcellularLocation>
</comment>
<dbReference type="OrthoDB" id="9809197at2"/>
<feature type="transmembrane region" description="Helical" evidence="6">
    <location>
        <begin position="6"/>
        <end position="27"/>
    </location>
</feature>
<comment type="similarity">
    <text evidence="2">Belongs to the band 7/mec-2 family.</text>
</comment>
<gene>
    <name evidence="8" type="ORF">SAMN04488530_11212</name>
</gene>
<evidence type="ECO:0000256" key="2">
    <source>
        <dbReference type="ARBA" id="ARBA00008164"/>
    </source>
</evidence>